<dbReference type="KEGG" id="aamb:D1866_11625"/>
<dbReference type="InterPro" id="IPR036676">
    <property type="entry name" value="PurM-like_C_sf"/>
</dbReference>
<reference evidence="3 4" key="2">
    <citation type="submission" date="2019-10" db="EMBL/GenBank/DDBJ databases">
        <title>Genome Sequences from Six Type Strain Members of the Archaeal Family Sulfolobaceae: Acidianus ambivalens, Acidianus infernus, Metallosphaera prunae, Stygiolobus azoricus, Sulfolobus metallicus, and Sulfurisphaera ohwakuensis.</title>
        <authorList>
            <person name="Counts J.A."/>
            <person name="Kelly R.M."/>
        </authorList>
    </citation>
    <scope>NUCLEOTIDE SEQUENCE [LARGE SCALE GENOMIC DNA]</scope>
    <source>
        <strain evidence="3 4">LEI 10</strain>
    </source>
</reference>
<keyword evidence="3" id="KW-0808">Transferase</keyword>
<name>A0A650CXJ2_ACIAM</name>
<dbReference type="Proteomes" id="UP000474054">
    <property type="component" value="Unassembled WGS sequence"/>
</dbReference>
<evidence type="ECO:0000313" key="2">
    <source>
        <dbReference type="EMBL" id="MQL54757.1"/>
    </source>
</evidence>
<dbReference type="Proteomes" id="UP000426328">
    <property type="component" value="Chromosome"/>
</dbReference>
<protein>
    <submittedName>
        <fullName evidence="3">Thiamine-monophosphate kinase</fullName>
    </submittedName>
</protein>
<dbReference type="Gene3D" id="3.90.650.10">
    <property type="entry name" value="PurM-like C-terminal domain"/>
    <property type="match status" value="1"/>
</dbReference>
<evidence type="ECO:0000313" key="5">
    <source>
        <dbReference type="Proteomes" id="UP000474054"/>
    </source>
</evidence>
<dbReference type="InterPro" id="IPR016188">
    <property type="entry name" value="PurM-like_N"/>
</dbReference>
<evidence type="ECO:0000313" key="4">
    <source>
        <dbReference type="Proteomes" id="UP000426328"/>
    </source>
</evidence>
<dbReference type="AlphaFoldDB" id="A0A650CXJ2"/>
<feature type="domain" description="PurM-like N-terminal" evidence="1">
    <location>
        <begin position="30"/>
        <end position="130"/>
    </location>
</feature>
<accession>A0A650CXJ2</accession>
<dbReference type="SUPFAM" id="SSF55326">
    <property type="entry name" value="PurM N-terminal domain-like"/>
    <property type="match status" value="1"/>
</dbReference>
<evidence type="ECO:0000259" key="1">
    <source>
        <dbReference type="Pfam" id="PF00586"/>
    </source>
</evidence>
<dbReference type="SUPFAM" id="SSF56042">
    <property type="entry name" value="PurM C-terminal domain-like"/>
    <property type="match status" value="1"/>
</dbReference>
<dbReference type="EMBL" id="CP045482">
    <property type="protein sequence ID" value="QGR22550.1"/>
    <property type="molecule type" value="Genomic_DNA"/>
</dbReference>
<organism evidence="3 4">
    <name type="scientific">Acidianus ambivalens</name>
    <name type="common">Desulfurolobus ambivalens</name>
    <dbReference type="NCBI Taxonomy" id="2283"/>
    <lineage>
        <taxon>Archaea</taxon>
        <taxon>Thermoproteota</taxon>
        <taxon>Thermoprotei</taxon>
        <taxon>Sulfolobales</taxon>
        <taxon>Sulfolobaceae</taxon>
        <taxon>Acidianus</taxon>
    </lineage>
</organism>
<sequence>MKLKDIGEHEFIKRSLSKYLGHGIFYDVYTEDGFTYKIDGFQLSYFFSFMDYYDIGWKAVTATVSDIITSGSKPRIILSSIGVNSEMEDKQLEDLFYGIINATEYYEAKYVGGDLNNSEKNGWIDIAGIGKKLCDIKSNPEEGDIVIISDEIGFTSEVFISYLNNFNIPIHEISKLRVKHPIVNKNILNFYKEFCNYIVSSTDISDGLLISLQNLSDRLNYSILIEEFNINPGVYENLRRYGYGVNDILKYSGEEFSSLFVVKKEKVKEIIEWLYHYNFSPKILGKLGKEGENEIKYKGNKLAISGWDNFKGWY</sequence>
<reference evidence="2 5" key="1">
    <citation type="submission" date="2019-10" db="EMBL/GenBank/DDBJ databases">
        <title>Comparative genomics of sulfur disproportionating microorganisms.</title>
        <authorList>
            <person name="Ward L.M."/>
            <person name="Bertran E."/>
            <person name="Johnston D."/>
        </authorList>
    </citation>
    <scope>NUCLEOTIDE SEQUENCE [LARGE SCALE GENOMIC DNA]</scope>
    <source>
        <strain evidence="2 5">DSM 3772</strain>
    </source>
</reference>
<keyword evidence="3" id="KW-0418">Kinase</keyword>
<dbReference type="InterPro" id="IPR036921">
    <property type="entry name" value="PurM-like_N_sf"/>
</dbReference>
<dbReference type="InterPro" id="IPR006283">
    <property type="entry name" value="ThiL-like"/>
</dbReference>
<dbReference type="PANTHER" id="PTHR30270:SF0">
    <property type="entry name" value="THIAMINE-MONOPHOSPHATE KINASE"/>
    <property type="match status" value="1"/>
</dbReference>
<dbReference type="GeneID" id="42780391"/>
<dbReference type="GO" id="GO:0009228">
    <property type="term" value="P:thiamine biosynthetic process"/>
    <property type="evidence" value="ECO:0007669"/>
    <property type="project" value="InterPro"/>
</dbReference>
<proteinExistence type="predicted"/>
<keyword evidence="4" id="KW-1185">Reference proteome</keyword>
<dbReference type="Gene3D" id="3.30.1330.10">
    <property type="entry name" value="PurM-like, N-terminal domain"/>
    <property type="match status" value="1"/>
</dbReference>
<gene>
    <name evidence="3" type="ORF">D1866_11625</name>
    <name evidence="2" type="ORF">GFB69_03065</name>
</gene>
<evidence type="ECO:0000313" key="3">
    <source>
        <dbReference type="EMBL" id="QGR22550.1"/>
    </source>
</evidence>
<dbReference type="RefSeq" id="WP_152940038.1">
    <property type="nucleotide sequence ID" value="NZ_CP045482.1"/>
</dbReference>
<dbReference type="EMBL" id="WHYS01000001">
    <property type="protein sequence ID" value="MQL54757.1"/>
    <property type="molecule type" value="Genomic_DNA"/>
</dbReference>
<dbReference type="PANTHER" id="PTHR30270">
    <property type="entry name" value="THIAMINE-MONOPHOSPHATE KINASE"/>
    <property type="match status" value="1"/>
</dbReference>
<dbReference type="Pfam" id="PF00586">
    <property type="entry name" value="AIRS"/>
    <property type="match status" value="1"/>
</dbReference>
<dbReference type="GO" id="GO:0009030">
    <property type="term" value="F:thiamine-phosphate kinase activity"/>
    <property type="evidence" value="ECO:0007669"/>
    <property type="project" value="InterPro"/>
</dbReference>